<evidence type="ECO:0000313" key="8">
    <source>
        <dbReference type="EMBL" id="AEX12455.1"/>
    </source>
</evidence>
<dbReference type="PANTHER" id="PTHR33102">
    <property type="entry name" value="DVL19-RELATED-RELATED"/>
    <property type="match status" value="1"/>
</dbReference>
<dbReference type="EMBL" id="JQ020324">
    <property type="protein sequence ID" value="AEX12455.1"/>
    <property type="molecule type" value="Genomic_DNA"/>
</dbReference>
<name>K7NN29_PINTA</name>
<evidence type="ECO:0000313" key="10">
    <source>
        <dbReference type="EMBL" id="AEX12457.1"/>
    </source>
</evidence>
<proteinExistence type="inferred from homology"/>
<evidence type="ECO:0000313" key="11">
    <source>
        <dbReference type="EMBL" id="AEX12458.1"/>
    </source>
</evidence>
<comment type="subcellular location">
    <subcellularLocation>
        <location evidence="1">Cell membrane</location>
        <topology evidence="1">Single-pass membrane protein</topology>
    </subcellularLocation>
</comment>
<evidence type="ECO:0000256" key="5">
    <source>
        <dbReference type="ARBA" id="ARBA00023136"/>
    </source>
</evidence>
<sequence>SSKRRQQENCYFGPSDSSGPVRSSFTRRCSSLVKEQRARFYIMRRCVSMLLCWNKYGDA</sequence>
<keyword evidence="2" id="KW-0217">Developmental protein</keyword>
<reference evidence="9" key="1">
    <citation type="submission" date="2011-11" db="EMBL/GenBank/DDBJ databases">
        <title>Nucleotide Diversity and Divergence in the Loblolly Pine Gene Space.</title>
        <authorList>
            <person name="Neale D.B."/>
            <person name="Wegrzyn J.L."/>
            <person name="Lee J.M."/>
            <person name="Eckert A.J."/>
            <person name="Liechty J.D."/>
            <person name="Stevens K.A."/>
            <person name="Langley C.H."/>
        </authorList>
    </citation>
    <scope>NUCLEOTIDE SEQUENCE</scope>
    <source>
        <strain evidence="10">5362</strain>
        <strain evidence="8">5364</strain>
        <strain evidence="12">5367</strain>
        <strain evidence="9">5376</strain>
        <strain evidence="11">5378</strain>
        <tissue evidence="9">Megagametophyte</tissue>
    </source>
</reference>
<keyword evidence="4" id="KW-1133">Transmembrane helix</keyword>
<keyword evidence="5" id="KW-0472">Membrane</keyword>
<feature type="non-terminal residue" evidence="9">
    <location>
        <position position="1"/>
    </location>
</feature>
<dbReference type="EMBL" id="JQ020325">
    <property type="protein sequence ID" value="AEX12456.1"/>
    <property type="molecule type" value="Genomic_DNA"/>
</dbReference>
<evidence type="ECO:0000313" key="9">
    <source>
        <dbReference type="EMBL" id="AEX12456.1"/>
    </source>
</evidence>
<evidence type="ECO:0000256" key="2">
    <source>
        <dbReference type="ARBA" id="ARBA00022473"/>
    </source>
</evidence>
<dbReference type="GO" id="GO:0048367">
    <property type="term" value="P:shoot system development"/>
    <property type="evidence" value="ECO:0007669"/>
    <property type="project" value="UniProtKB-ARBA"/>
</dbReference>
<dbReference type="GO" id="GO:0005886">
    <property type="term" value="C:plasma membrane"/>
    <property type="evidence" value="ECO:0007669"/>
    <property type="project" value="UniProtKB-SubCell"/>
</dbReference>
<dbReference type="GO" id="GO:0008285">
    <property type="term" value="P:negative regulation of cell population proliferation"/>
    <property type="evidence" value="ECO:0007669"/>
    <property type="project" value="InterPro"/>
</dbReference>
<evidence type="ECO:0000256" key="6">
    <source>
        <dbReference type="ARBA" id="ARBA00024340"/>
    </source>
</evidence>
<organism evidence="9">
    <name type="scientific">Pinus taeda</name>
    <name type="common">Loblolly pine</name>
    <dbReference type="NCBI Taxonomy" id="3352"/>
    <lineage>
        <taxon>Eukaryota</taxon>
        <taxon>Viridiplantae</taxon>
        <taxon>Streptophyta</taxon>
        <taxon>Embryophyta</taxon>
        <taxon>Tracheophyta</taxon>
        <taxon>Spermatophyta</taxon>
        <taxon>Pinopsida</taxon>
        <taxon>Pinidae</taxon>
        <taxon>Conifers I</taxon>
        <taxon>Pinales</taxon>
        <taxon>Pinaceae</taxon>
        <taxon>Pinus</taxon>
        <taxon>Pinus subgen. Pinus</taxon>
    </lineage>
</organism>
<gene>
    <name evidence="9" type="ORF">2_3237_01</name>
</gene>
<evidence type="ECO:0000313" key="12">
    <source>
        <dbReference type="EMBL" id="AEX12459.1"/>
    </source>
</evidence>
<dbReference type="EMBL" id="JQ020327">
    <property type="protein sequence ID" value="AEX12458.1"/>
    <property type="molecule type" value="Genomic_DNA"/>
</dbReference>
<comment type="similarity">
    <text evidence="6">Belongs to the DVL/RTFL small polypeptides family.</text>
</comment>
<dbReference type="AlphaFoldDB" id="K7NN29"/>
<dbReference type="EMBL" id="JQ020326">
    <property type="protein sequence ID" value="AEX12457.1"/>
    <property type="molecule type" value="Genomic_DNA"/>
</dbReference>
<feature type="region of interest" description="Disordered" evidence="7">
    <location>
        <begin position="1"/>
        <end position="23"/>
    </location>
</feature>
<accession>K7NN29</accession>
<dbReference type="InterPro" id="IPR012552">
    <property type="entry name" value="DVL"/>
</dbReference>
<dbReference type="InterPro" id="IPR051525">
    <property type="entry name" value="DVL_RTFL_regulatory"/>
</dbReference>
<evidence type="ECO:0008006" key="13">
    <source>
        <dbReference type="Google" id="ProtNLM"/>
    </source>
</evidence>
<keyword evidence="3" id="KW-0812">Transmembrane</keyword>
<protein>
    <recommendedName>
        <fullName evidence="13">DVL protein</fullName>
    </recommendedName>
</protein>
<evidence type="ECO:0000256" key="4">
    <source>
        <dbReference type="ARBA" id="ARBA00022989"/>
    </source>
</evidence>
<evidence type="ECO:0000256" key="3">
    <source>
        <dbReference type="ARBA" id="ARBA00022692"/>
    </source>
</evidence>
<evidence type="ECO:0000256" key="7">
    <source>
        <dbReference type="SAM" id="MobiDB-lite"/>
    </source>
</evidence>
<evidence type="ECO:0000256" key="1">
    <source>
        <dbReference type="ARBA" id="ARBA00004162"/>
    </source>
</evidence>
<dbReference type="EMBL" id="JQ020328">
    <property type="protein sequence ID" value="AEX12459.1"/>
    <property type="molecule type" value="Genomic_DNA"/>
</dbReference>
<dbReference type="Pfam" id="PF08137">
    <property type="entry name" value="DVL"/>
    <property type="match status" value="1"/>
</dbReference>